<keyword evidence="3" id="KW-0328">Glycosyltransferase</keyword>
<feature type="non-terminal residue" evidence="9">
    <location>
        <position position="75"/>
    </location>
</feature>
<accession>A0A382UQC0</accession>
<reference evidence="9" key="1">
    <citation type="submission" date="2018-05" db="EMBL/GenBank/DDBJ databases">
        <authorList>
            <person name="Lanie J.A."/>
            <person name="Ng W.-L."/>
            <person name="Kazmierczak K.M."/>
            <person name="Andrzejewski T.M."/>
            <person name="Davidsen T.M."/>
            <person name="Wayne K.J."/>
            <person name="Tettelin H."/>
            <person name="Glass J.I."/>
            <person name="Rusch D."/>
            <person name="Podicherti R."/>
            <person name="Tsui H.-C.T."/>
            <person name="Winkler M.E."/>
        </authorList>
    </citation>
    <scope>NUCLEOTIDE SEQUENCE</scope>
</reference>
<dbReference type="GO" id="GO:0008610">
    <property type="term" value="P:lipid biosynthetic process"/>
    <property type="evidence" value="ECO:0007669"/>
    <property type="project" value="UniProtKB-ARBA"/>
</dbReference>
<dbReference type="InterPro" id="IPR050297">
    <property type="entry name" value="LipidA_mod_glycosyltrf_83"/>
</dbReference>
<organism evidence="9">
    <name type="scientific">marine metagenome</name>
    <dbReference type="NCBI Taxonomy" id="408172"/>
    <lineage>
        <taxon>unclassified sequences</taxon>
        <taxon>metagenomes</taxon>
        <taxon>ecological metagenomes</taxon>
    </lineage>
</organism>
<dbReference type="EMBL" id="UINC01145649">
    <property type="protein sequence ID" value="SVD35908.1"/>
    <property type="molecule type" value="Genomic_DNA"/>
</dbReference>
<name>A0A382UQC0_9ZZZZ</name>
<comment type="subcellular location">
    <subcellularLocation>
        <location evidence="1">Cell membrane</location>
        <topology evidence="1">Multi-pass membrane protein</topology>
    </subcellularLocation>
</comment>
<evidence type="ECO:0000256" key="2">
    <source>
        <dbReference type="ARBA" id="ARBA00022475"/>
    </source>
</evidence>
<proteinExistence type="predicted"/>
<dbReference type="PANTHER" id="PTHR33908:SF3">
    <property type="entry name" value="UNDECAPRENYL PHOSPHATE-ALPHA-4-AMINO-4-DEOXY-L-ARABINOSE ARABINOSYL TRANSFERASE"/>
    <property type="match status" value="1"/>
</dbReference>
<evidence type="ECO:0008006" key="10">
    <source>
        <dbReference type="Google" id="ProtNLM"/>
    </source>
</evidence>
<dbReference type="AlphaFoldDB" id="A0A382UQC0"/>
<evidence type="ECO:0000256" key="8">
    <source>
        <dbReference type="SAM" id="Phobius"/>
    </source>
</evidence>
<evidence type="ECO:0000256" key="6">
    <source>
        <dbReference type="ARBA" id="ARBA00022989"/>
    </source>
</evidence>
<keyword evidence="2" id="KW-1003">Cell membrane</keyword>
<dbReference type="GO" id="GO:0010041">
    <property type="term" value="P:response to iron(III) ion"/>
    <property type="evidence" value="ECO:0007669"/>
    <property type="project" value="TreeGrafter"/>
</dbReference>
<keyword evidence="5 8" id="KW-0812">Transmembrane</keyword>
<evidence type="ECO:0000256" key="3">
    <source>
        <dbReference type="ARBA" id="ARBA00022676"/>
    </source>
</evidence>
<protein>
    <recommendedName>
        <fullName evidence="10">Glycosyltransferase RgtA/B/C/D-like domain-containing protein</fullName>
    </recommendedName>
</protein>
<keyword evidence="6 8" id="KW-1133">Transmembrane helix</keyword>
<keyword evidence="4" id="KW-0808">Transferase</keyword>
<evidence type="ECO:0000256" key="7">
    <source>
        <dbReference type="ARBA" id="ARBA00023136"/>
    </source>
</evidence>
<dbReference type="PANTHER" id="PTHR33908">
    <property type="entry name" value="MANNOSYLTRANSFERASE YKCB-RELATED"/>
    <property type="match status" value="1"/>
</dbReference>
<evidence type="ECO:0000256" key="4">
    <source>
        <dbReference type="ARBA" id="ARBA00022679"/>
    </source>
</evidence>
<evidence type="ECO:0000313" key="9">
    <source>
        <dbReference type="EMBL" id="SVD35908.1"/>
    </source>
</evidence>
<evidence type="ECO:0000256" key="5">
    <source>
        <dbReference type="ARBA" id="ARBA00022692"/>
    </source>
</evidence>
<keyword evidence="7 8" id="KW-0472">Membrane</keyword>
<dbReference type="GO" id="GO:0005886">
    <property type="term" value="C:plasma membrane"/>
    <property type="evidence" value="ECO:0007669"/>
    <property type="project" value="UniProtKB-SubCell"/>
</dbReference>
<feature type="transmembrane region" description="Helical" evidence="8">
    <location>
        <begin position="44"/>
        <end position="74"/>
    </location>
</feature>
<evidence type="ECO:0000256" key="1">
    <source>
        <dbReference type="ARBA" id="ARBA00004651"/>
    </source>
</evidence>
<dbReference type="GO" id="GO:0016763">
    <property type="term" value="F:pentosyltransferase activity"/>
    <property type="evidence" value="ECO:0007669"/>
    <property type="project" value="TreeGrafter"/>
</dbReference>
<gene>
    <name evidence="9" type="ORF">METZ01_LOCUS388762</name>
</gene>
<sequence length="75" mass="8194">MDTGITNFDDAYYAQKAKEILDSGSFWLITQAGEPAMDNPPLPFWLTALAFSLFGVSSYSAIFFSALFATGIVLM</sequence>